<reference evidence="5" key="1">
    <citation type="submission" date="2020-04" db="EMBL/GenBank/DDBJ databases">
        <authorList>
            <person name="Zhang T."/>
        </authorList>
    </citation>
    <scope>NUCLEOTIDE SEQUENCE</scope>
    <source>
        <strain evidence="5">HKST-UBA80</strain>
    </source>
</reference>
<proteinExistence type="inferred from homology"/>
<organism evidence="5 6">
    <name type="scientific">candidate division WWE3 bacterium</name>
    <dbReference type="NCBI Taxonomy" id="2053526"/>
    <lineage>
        <taxon>Bacteria</taxon>
        <taxon>Katanobacteria</taxon>
    </lineage>
</organism>
<comment type="similarity">
    <text evidence="3">Belongs to the cyclophilin-type PPIase family.</text>
</comment>
<evidence type="ECO:0000259" key="4">
    <source>
        <dbReference type="PROSITE" id="PS50072"/>
    </source>
</evidence>
<comment type="catalytic activity">
    <reaction evidence="3">
        <text>[protein]-peptidylproline (omega=180) = [protein]-peptidylproline (omega=0)</text>
        <dbReference type="Rhea" id="RHEA:16237"/>
        <dbReference type="Rhea" id="RHEA-COMP:10747"/>
        <dbReference type="Rhea" id="RHEA-COMP:10748"/>
        <dbReference type="ChEBI" id="CHEBI:83833"/>
        <dbReference type="ChEBI" id="CHEBI:83834"/>
        <dbReference type="EC" id="5.2.1.8"/>
    </reaction>
</comment>
<evidence type="ECO:0000313" key="6">
    <source>
        <dbReference type="Proteomes" id="UP000714817"/>
    </source>
</evidence>
<evidence type="ECO:0000256" key="1">
    <source>
        <dbReference type="ARBA" id="ARBA00023110"/>
    </source>
</evidence>
<dbReference type="AlphaFoldDB" id="A0A955E108"/>
<dbReference type="PROSITE" id="PS50072">
    <property type="entry name" value="CSA_PPIASE_2"/>
    <property type="match status" value="1"/>
</dbReference>
<sequence>MTNLPAPKYSEKPEMQIDVNKKYKAEIETSKGTMEVILDPSFAPMTVNNFVFLAREGFYDGVKFHRIIADFMIQSGDPFTKSELGVDSINWGVGGPGYAFEDENNDENYLKGTIAMANSGPNTNGSQFFITHEDLTDTLPKQYTIFGRIEDEQSMKVLDEIAATKVIPNAYGEVSFPAEEVTITTIRIAEL</sequence>
<dbReference type="EMBL" id="JAGQNY010000012">
    <property type="protein sequence ID" value="MCA9302350.1"/>
    <property type="molecule type" value="Genomic_DNA"/>
</dbReference>
<evidence type="ECO:0000256" key="2">
    <source>
        <dbReference type="ARBA" id="ARBA00023235"/>
    </source>
</evidence>
<keyword evidence="2 3" id="KW-0413">Isomerase</keyword>
<name>A0A955E108_UNCKA</name>
<dbReference type="EC" id="5.2.1.8" evidence="3"/>
<keyword evidence="1 3" id="KW-0697">Rotamase</keyword>
<feature type="domain" description="PPIase cyclophilin-type" evidence="4">
    <location>
        <begin position="32"/>
        <end position="188"/>
    </location>
</feature>
<evidence type="ECO:0000256" key="3">
    <source>
        <dbReference type="RuleBase" id="RU363019"/>
    </source>
</evidence>
<accession>A0A955E108</accession>
<dbReference type="PRINTS" id="PR00153">
    <property type="entry name" value="CSAPPISMRASE"/>
</dbReference>
<dbReference type="PANTHER" id="PTHR45625:SF4">
    <property type="entry name" value="PEPTIDYLPROLYL ISOMERASE DOMAIN AND WD REPEAT-CONTAINING PROTEIN 1"/>
    <property type="match status" value="1"/>
</dbReference>
<dbReference type="GO" id="GO:0003755">
    <property type="term" value="F:peptidyl-prolyl cis-trans isomerase activity"/>
    <property type="evidence" value="ECO:0007669"/>
    <property type="project" value="UniProtKB-UniRule"/>
</dbReference>
<dbReference type="SUPFAM" id="SSF50891">
    <property type="entry name" value="Cyclophilin-like"/>
    <property type="match status" value="1"/>
</dbReference>
<evidence type="ECO:0000313" key="5">
    <source>
        <dbReference type="EMBL" id="MCA9302350.1"/>
    </source>
</evidence>
<gene>
    <name evidence="5" type="ORF">KDA10_03280</name>
</gene>
<protein>
    <recommendedName>
        <fullName evidence="3">Peptidyl-prolyl cis-trans isomerase</fullName>
        <shortName evidence="3">PPIase</shortName>
        <ecNumber evidence="3">5.2.1.8</ecNumber>
    </recommendedName>
</protein>
<comment type="caution">
    <text evidence="5">The sequence shown here is derived from an EMBL/GenBank/DDBJ whole genome shotgun (WGS) entry which is preliminary data.</text>
</comment>
<dbReference type="CDD" id="cd00317">
    <property type="entry name" value="cyclophilin"/>
    <property type="match status" value="1"/>
</dbReference>
<dbReference type="Pfam" id="PF00160">
    <property type="entry name" value="Pro_isomerase"/>
    <property type="match status" value="1"/>
</dbReference>
<dbReference type="Proteomes" id="UP000714817">
    <property type="component" value="Unassembled WGS sequence"/>
</dbReference>
<dbReference type="InterPro" id="IPR029000">
    <property type="entry name" value="Cyclophilin-like_dom_sf"/>
</dbReference>
<dbReference type="InterPro" id="IPR044666">
    <property type="entry name" value="Cyclophilin_A-like"/>
</dbReference>
<reference evidence="5" key="2">
    <citation type="journal article" date="2021" name="Microbiome">
        <title>Successional dynamics and alternative stable states in a saline activated sludge microbial community over 9 years.</title>
        <authorList>
            <person name="Wang Y."/>
            <person name="Ye J."/>
            <person name="Ju F."/>
            <person name="Liu L."/>
            <person name="Boyd J.A."/>
            <person name="Deng Y."/>
            <person name="Parks D.H."/>
            <person name="Jiang X."/>
            <person name="Yin X."/>
            <person name="Woodcroft B.J."/>
            <person name="Tyson G.W."/>
            <person name="Hugenholtz P."/>
            <person name="Polz M.F."/>
            <person name="Zhang T."/>
        </authorList>
    </citation>
    <scope>NUCLEOTIDE SEQUENCE</scope>
    <source>
        <strain evidence="5">HKST-UBA80</strain>
    </source>
</reference>
<comment type="function">
    <text evidence="3">PPIases accelerate the folding of proteins. It catalyzes the cis-trans isomerization of proline imidic peptide bonds in oligopeptides.</text>
</comment>
<dbReference type="Gene3D" id="2.40.100.10">
    <property type="entry name" value="Cyclophilin-like"/>
    <property type="match status" value="1"/>
</dbReference>
<dbReference type="InterPro" id="IPR002130">
    <property type="entry name" value="Cyclophilin-type_PPIase_dom"/>
</dbReference>
<dbReference type="PANTHER" id="PTHR45625">
    <property type="entry name" value="PEPTIDYL-PROLYL CIS-TRANS ISOMERASE-RELATED"/>
    <property type="match status" value="1"/>
</dbReference>